<dbReference type="EMBL" id="RCOS01000026">
    <property type="protein sequence ID" value="RSN78022.1"/>
    <property type="molecule type" value="Genomic_DNA"/>
</dbReference>
<organism evidence="2 3">
    <name type="scientific">Candidatus Methanodesulfokora washburnensis</name>
    <dbReference type="NCBI Taxonomy" id="2478471"/>
    <lineage>
        <taxon>Archaea</taxon>
        <taxon>Thermoproteota</taxon>
        <taxon>Candidatus Korarchaeia</taxon>
        <taxon>Candidatus Korarchaeia incertae sedis</taxon>
        <taxon>Candidatus Methanodesulfokora</taxon>
    </lineage>
</organism>
<dbReference type="AlphaFoldDB" id="A0A3R9R2U0"/>
<gene>
    <name evidence="2" type="ORF">D6D85_01775</name>
</gene>
<dbReference type="GO" id="GO:0015661">
    <property type="term" value="F:L-lysine efflux transmembrane transporter activity"/>
    <property type="evidence" value="ECO:0007669"/>
    <property type="project" value="InterPro"/>
</dbReference>
<proteinExistence type="predicted"/>
<dbReference type="PANTHER" id="PTHR35804">
    <property type="entry name" value="LYSINE EXPORTER LYSO"/>
    <property type="match status" value="1"/>
</dbReference>
<dbReference type="GO" id="GO:0005886">
    <property type="term" value="C:plasma membrane"/>
    <property type="evidence" value="ECO:0007669"/>
    <property type="project" value="TreeGrafter"/>
</dbReference>
<dbReference type="Proteomes" id="UP000277582">
    <property type="component" value="Unassembled WGS sequence"/>
</dbReference>
<evidence type="ECO:0000256" key="1">
    <source>
        <dbReference type="SAM" id="Phobius"/>
    </source>
</evidence>
<keyword evidence="1" id="KW-0812">Transmembrane</keyword>
<feature type="transmembrane region" description="Helical" evidence="1">
    <location>
        <begin position="60"/>
        <end position="81"/>
    </location>
</feature>
<dbReference type="PANTHER" id="PTHR35804:SF1">
    <property type="entry name" value="LYSINE EXPORTER LYSO"/>
    <property type="match status" value="1"/>
</dbReference>
<keyword evidence="1" id="KW-1133">Transmembrane helix</keyword>
<protein>
    <submittedName>
        <fullName evidence="2">Lysine exporter LysO family protein</fullName>
    </submittedName>
</protein>
<reference evidence="2 3" key="1">
    <citation type="submission" date="2018-10" db="EMBL/GenBank/DDBJ databases">
        <title>Co-occurring genomic capacity for anaerobic methane metabolism and dissimilatory sulfite reduction discovered in the Korarchaeota.</title>
        <authorList>
            <person name="Mckay L.J."/>
            <person name="Dlakic M."/>
            <person name="Fields M.W."/>
            <person name="Delmont T.O."/>
            <person name="Eren A.M."/>
            <person name="Jay Z.J."/>
            <person name="Klingelsmith K.B."/>
            <person name="Rusch D.B."/>
            <person name="Inskeep W.P."/>
        </authorList>
    </citation>
    <scope>NUCLEOTIDE SEQUENCE [LARGE SCALE GENOMIC DNA]</scope>
    <source>
        <strain evidence="2 3">MDKW</strain>
    </source>
</reference>
<name>A0A3R9R2U0_9CREN</name>
<evidence type="ECO:0000313" key="3">
    <source>
        <dbReference type="Proteomes" id="UP000277582"/>
    </source>
</evidence>
<feature type="transmembrane region" description="Helical" evidence="1">
    <location>
        <begin position="93"/>
        <end position="117"/>
    </location>
</feature>
<accession>A0A3R9R2U0</accession>
<evidence type="ECO:0000313" key="2">
    <source>
        <dbReference type="EMBL" id="RSN78022.1"/>
    </source>
</evidence>
<keyword evidence="3" id="KW-1185">Reference proteome</keyword>
<sequence>MMYSSIIPLLLLILGIAVGSFVKLQLISTTISLLLYSLILLIGITLGRRKIVLRVKDLEAPVLTLVGTLIPGAIVAPIIGIPVNVSVAISAGFGWYSLAGPLITKICGAKAGTIAFLSNLFREAISLALARTISEKIGCGALVASIGAGSMDTALPFVAQVCDYNWVVRSFISGLVLTLLAPLLIPLLLGL</sequence>
<keyword evidence="1" id="KW-0472">Membrane</keyword>
<feature type="transmembrane region" description="Helical" evidence="1">
    <location>
        <begin position="171"/>
        <end position="189"/>
    </location>
</feature>
<comment type="caution">
    <text evidence="2">The sequence shown here is derived from an EMBL/GenBank/DDBJ whole genome shotgun (WGS) entry which is preliminary data.</text>
</comment>
<feature type="transmembrane region" description="Helical" evidence="1">
    <location>
        <begin position="29"/>
        <end position="48"/>
    </location>
</feature>
<dbReference type="Pfam" id="PF03956">
    <property type="entry name" value="Lys_export"/>
    <property type="match status" value="1"/>
</dbReference>
<dbReference type="InterPro" id="IPR005642">
    <property type="entry name" value="LysO"/>
</dbReference>